<proteinExistence type="predicted"/>
<keyword evidence="1" id="KW-1133">Transmembrane helix</keyword>
<feature type="transmembrane region" description="Helical" evidence="1">
    <location>
        <begin position="15"/>
        <end position="40"/>
    </location>
</feature>
<dbReference type="EMBL" id="OU963871">
    <property type="protein sequence ID" value="CAH0382672.1"/>
    <property type="molecule type" value="Genomic_DNA"/>
</dbReference>
<organism evidence="2 3">
    <name type="scientific">Bemisia tabaci</name>
    <name type="common">Sweetpotato whitefly</name>
    <name type="synonym">Aleurodes tabaci</name>
    <dbReference type="NCBI Taxonomy" id="7038"/>
    <lineage>
        <taxon>Eukaryota</taxon>
        <taxon>Metazoa</taxon>
        <taxon>Ecdysozoa</taxon>
        <taxon>Arthropoda</taxon>
        <taxon>Hexapoda</taxon>
        <taxon>Insecta</taxon>
        <taxon>Pterygota</taxon>
        <taxon>Neoptera</taxon>
        <taxon>Paraneoptera</taxon>
        <taxon>Hemiptera</taxon>
        <taxon>Sternorrhyncha</taxon>
        <taxon>Aleyrodoidea</taxon>
        <taxon>Aleyrodidae</taxon>
        <taxon>Aleyrodinae</taxon>
        <taxon>Bemisia</taxon>
    </lineage>
</organism>
<name>A0A9P0A2M3_BEMTA</name>
<dbReference type="AlphaFoldDB" id="A0A9P0A2M3"/>
<evidence type="ECO:0000313" key="2">
    <source>
        <dbReference type="EMBL" id="CAH0382672.1"/>
    </source>
</evidence>
<sequence>MKSPVLSALYVTLEYIFLLFFIFLVFSTVFFFYLLFFFLLKIIFFAVNTWSSEPKEYEQRKVKPTQLKNGKAALLDKASVDICNEDRNHGDDQCATNLREFQEFPKKWRGARGDAFTAMCQLWGTMGWKCSFFIKTSQGLDQPLAGYVHRMEDCVKDVKVDAYREAWRLRVVGS</sequence>
<keyword evidence="1" id="KW-0472">Membrane</keyword>
<keyword evidence="3" id="KW-1185">Reference proteome</keyword>
<evidence type="ECO:0000256" key="1">
    <source>
        <dbReference type="SAM" id="Phobius"/>
    </source>
</evidence>
<evidence type="ECO:0000313" key="3">
    <source>
        <dbReference type="Proteomes" id="UP001152759"/>
    </source>
</evidence>
<gene>
    <name evidence="2" type="ORF">BEMITA_LOCUS2188</name>
</gene>
<keyword evidence="1" id="KW-0812">Transmembrane</keyword>
<accession>A0A9P0A2M3</accession>
<protein>
    <submittedName>
        <fullName evidence="2">Uncharacterized protein</fullName>
    </submittedName>
</protein>
<dbReference type="Proteomes" id="UP001152759">
    <property type="component" value="Chromosome 10"/>
</dbReference>
<reference evidence="2" key="1">
    <citation type="submission" date="2021-12" db="EMBL/GenBank/DDBJ databases">
        <authorList>
            <person name="King R."/>
        </authorList>
    </citation>
    <scope>NUCLEOTIDE SEQUENCE</scope>
</reference>